<dbReference type="Pfam" id="PF14706">
    <property type="entry name" value="Tnp_DNA_bind"/>
    <property type="match status" value="1"/>
</dbReference>
<evidence type="ECO:0000259" key="1">
    <source>
        <dbReference type="Pfam" id="PF01609"/>
    </source>
</evidence>
<comment type="caution">
    <text evidence="3">The sequence shown here is derived from an EMBL/GenBank/DDBJ whole genome shotgun (WGS) entry which is preliminary data.</text>
</comment>
<protein>
    <submittedName>
        <fullName evidence="3">IS4 family transposase ISSpu12</fullName>
    </submittedName>
</protein>
<evidence type="ECO:0000313" key="3">
    <source>
        <dbReference type="EMBL" id="CAD2272565.1"/>
    </source>
</evidence>
<evidence type="ECO:0000313" key="4">
    <source>
        <dbReference type="Proteomes" id="UP000445204"/>
    </source>
</evidence>
<dbReference type="PANTHER" id="PTHR37319:SF1">
    <property type="entry name" value="TRANSPOSASE TN5 DIMERISATION DOMAIN-CONTAINING PROTEIN"/>
    <property type="match status" value="1"/>
</dbReference>
<sequence length="461" mass="52270">MNFISNPAQWAQHLFQHASLGDARRVKRLIALSATLAAHMGKSVPQASQTTADIEAAYRFIRNEAISADAIAEAGFMATKQEALAFDTLLALEDTSSLNFSHKGVRDELGHITSHLSSRGFQAHSVLLYAPSHNQLIGLIEQHLWTRDIATMGKHKNATKRPYWEKESFKWQQASQNVANRLGQHMAHAVSVCDREADLIEYLQYKLEHQQRFVVRSMISRHIEEAEGKLHLYGHSLQSAGERMVEVVQKGGRKARVATCEVRFAPVTLKMPSNKVGESTPLFYVSCIEKGNDDGLCWHLLTSEPVTTTEQALTILCWYEKRWLIEDFHKSWKSGGTQVEDLRLQSKGNLERMITILAFIAVRVQQLRHLGLQEEQAKQQSCETLLGCKAWKLLWLKVEQCKPPKQAPSVHWAYLSLGKLAGWHDSKGTGVVGWERLWEGWFKLQTILEGYELALSLEHEM</sequence>
<dbReference type="Gene3D" id="1.10.740.10">
    <property type="entry name" value="Transferase Inhibitor Protein From Tn5, Chain"/>
    <property type="match status" value="1"/>
</dbReference>
<feature type="domain" description="Transposase IS4-like" evidence="1">
    <location>
        <begin position="187"/>
        <end position="360"/>
    </location>
</feature>
<dbReference type="Proteomes" id="UP000445204">
    <property type="component" value="Unassembled WGS sequence"/>
</dbReference>
<dbReference type="InterPro" id="IPR012337">
    <property type="entry name" value="RNaseH-like_sf"/>
</dbReference>
<evidence type="ECO:0000259" key="2">
    <source>
        <dbReference type="Pfam" id="PF14706"/>
    </source>
</evidence>
<dbReference type="InterPro" id="IPR054836">
    <property type="entry name" value="Tn5_transposase"/>
</dbReference>
<gene>
    <name evidence="3" type="ORF">SHEWT2PL_00014</name>
</gene>
<dbReference type="InterPro" id="IPR002559">
    <property type="entry name" value="Transposase_11"/>
</dbReference>
<dbReference type="InterPro" id="IPR014735">
    <property type="entry name" value="Transposase_Tn5-like_N"/>
</dbReference>
<keyword evidence="4" id="KW-1185">Reference proteome</keyword>
<dbReference type="InterPro" id="IPR014737">
    <property type="entry name" value="Transposase_Tn5-like_C"/>
</dbReference>
<accession>A0ABM8N7U6</accession>
<dbReference type="InterPro" id="IPR047768">
    <property type="entry name" value="Tn5p-like"/>
</dbReference>
<dbReference type="Gene3D" id="3.90.350.10">
    <property type="entry name" value="Transposase Inhibitor Protein From Tn5, Chain A, domain 1"/>
    <property type="match status" value="1"/>
</dbReference>
<dbReference type="Gene3D" id="1.10.246.40">
    <property type="entry name" value="Tn5 transposase, domain 1"/>
    <property type="match status" value="1"/>
</dbReference>
<feature type="domain" description="Transposase Tn5-like N-terminal" evidence="2">
    <location>
        <begin position="8"/>
        <end position="66"/>
    </location>
</feature>
<proteinExistence type="predicted"/>
<dbReference type="InterPro" id="IPR038215">
    <property type="entry name" value="TN5-like_N_sf"/>
</dbReference>
<dbReference type="SUPFAM" id="SSF53098">
    <property type="entry name" value="Ribonuclease H-like"/>
    <property type="match status" value="1"/>
</dbReference>
<dbReference type="PANTHER" id="PTHR37319">
    <property type="entry name" value="TRANSPOSASE"/>
    <property type="match status" value="1"/>
</dbReference>
<reference evidence="3" key="1">
    <citation type="submission" date="2020-08" db="EMBL/GenBank/DDBJ databases">
        <authorList>
            <person name="J.M. Martinez"/>
            <person name="S. de Francisco-Polanco"/>
            <person name="T. Leandro"/>
            <person name="R. Amils"/>
        </authorList>
    </citation>
    <scope>NUCLEOTIDE SEQUENCE [LARGE SCALE GENOMIC DNA]</scope>
    <source>
        <strain evidence="3">EEHMALJP1</strain>
    </source>
</reference>
<organism evidence="3 4">
    <name type="scientific">Shewanella hafniensis</name>
    <dbReference type="NCBI Taxonomy" id="365590"/>
    <lineage>
        <taxon>Bacteria</taxon>
        <taxon>Pseudomonadati</taxon>
        <taxon>Pseudomonadota</taxon>
        <taxon>Gammaproteobacteria</taxon>
        <taxon>Alteromonadales</taxon>
        <taxon>Shewanellaceae</taxon>
        <taxon>Shewanella</taxon>
    </lineage>
</organism>
<dbReference type="EMBL" id="CACVAL020000001">
    <property type="protein sequence ID" value="CAD2272565.1"/>
    <property type="molecule type" value="Genomic_DNA"/>
</dbReference>
<name>A0ABM8N7U6_9GAMM</name>
<dbReference type="NCBIfam" id="NF033590">
    <property type="entry name" value="transpos_IS4_3"/>
    <property type="match status" value="1"/>
</dbReference>
<dbReference type="Pfam" id="PF01609">
    <property type="entry name" value="DDE_Tnp_1"/>
    <property type="match status" value="1"/>
</dbReference>